<protein>
    <submittedName>
        <fullName evidence="2">Gag-pol polyprotein</fullName>
    </submittedName>
</protein>
<name>A0A392TXR2_9FABA</name>
<organism evidence="2 3">
    <name type="scientific">Trifolium medium</name>
    <dbReference type="NCBI Taxonomy" id="97028"/>
    <lineage>
        <taxon>Eukaryota</taxon>
        <taxon>Viridiplantae</taxon>
        <taxon>Streptophyta</taxon>
        <taxon>Embryophyta</taxon>
        <taxon>Tracheophyta</taxon>
        <taxon>Spermatophyta</taxon>
        <taxon>Magnoliopsida</taxon>
        <taxon>eudicotyledons</taxon>
        <taxon>Gunneridae</taxon>
        <taxon>Pentapetalae</taxon>
        <taxon>rosids</taxon>
        <taxon>fabids</taxon>
        <taxon>Fabales</taxon>
        <taxon>Fabaceae</taxon>
        <taxon>Papilionoideae</taxon>
        <taxon>50 kb inversion clade</taxon>
        <taxon>NPAAA clade</taxon>
        <taxon>Hologalegina</taxon>
        <taxon>IRL clade</taxon>
        <taxon>Trifolieae</taxon>
        <taxon>Trifolium</taxon>
    </lineage>
</organism>
<sequence>FILELSSPPDETGTQPWTLSVDGSSNLRESGAEVVLEGPDGVLIEHSLCFSFKASNNQAEYEALIT</sequence>
<feature type="compositionally biased region" description="Polar residues" evidence="1">
    <location>
        <begin position="12"/>
        <end position="23"/>
    </location>
</feature>
<dbReference type="AlphaFoldDB" id="A0A392TXR2"/>
<dbReference type="Gene3D" id="3.30.420.10">
    <property type="entry name" value="Ribonuclease H-like superfamily/Ribonuclease H"/>
    <property type="match status" value="1"/>
</dbReference>
<evidence type="ECO:0000313" key="2">
    <source>
        <dbReference type="EMBL" id="MCI65951.1"/>
    </source>
</evidence>
<dbReference type="InterPro" id="IPR036397">
    <property type="entry name" value="RNaseH_sf"/>
</dbReference>
<dbReference type="EMBL" id="LXQA010685695">
    <property type="protein sequence ID" value="MCI65951.1"/>
    <property type="molecule type" value="Genomic_DNA"/>
</dbReference>
<reference evidence="2 3" key="1">
    <citation type="journal article" date="2018" name="Front. Plant Sci.">
        <title>Red Clover (Trifolium pratense) and Zigzag Clover (T. medium) - A Picture of Genomic Similarities and Differences.</title>
        <authorList>
            <person name="Dluhosova J."/>
            <person name="Istvanek J."/>
            <person name="Nedelnik J."/>
            <person name="Repkova J."/>
        </authorList>
    </citation>
    <scope>NUCLEOTIDE SEQUENCE [LARGE SCALE GENOMIC DNA]</scope>
    <source>
        <strain evidence="3">cv. 10/8</strain>
        <tissue evidence="2">Leaf</tissue>
    </source>
</reference>
<evidence type="ECO:0000256" key="1">
    <source>
        <dbReference type="SAM" id="MobiDB-lite"/>
    </source>
</evidence>
<comment type="caution">
    <text evidence="2">The sequence shown here is derived from an EMBL/GenBank/DDBJ whole genome shotgun (WGS) entry which is preliminary data.</text>
</comment>
<dbReference type="PANTHER" id="PTHR48475">
    <property type="entry name" value="RIBONUCLEASE H"/>
    <property type="match status" value="1"/>
</dbReference>
<dbReference type="InterPro" id="IPR012337">
    <property type="entry name" value="RNaseH-like_sf"/>
</dbReference>
<dbReference type="GO" id="GO:0003676">
    <property type="term" value="F:nucleic acid binding"/>
    <property type="evidence" value="ECO:0007669"/>
    <property type="project" value="InterPro"/>
</dbReference>
<evidence type="ECO:0000313" key="3">
    <source>
        <dbReference type="Proteomes" id="UP000265520"/>
    </source>
</evidence>
<proteinExistence type="predicted"/>
<feature type="non-terminal residue" evidence="2">
    <location>
        <position position="66"/>
    </location>
</feature>
<feature type="non-terminal residue" evidence="2">
    <location>
        <position position="1"/>
    </location>
</feature>
<feature type="region of interest" description="Disordered" evidence="1">
    <location>
        <begin position="1"/>
        <end position="23"/>
    </location>
</feature>
<accession>A0A392TXR2</accession>
<keyword evidence="3" id="KW-1185">Reference proteome</keyword>
<dbReference type="Proteomes" id="UP000265520">
    <property type="component" value="Unassembled WGS sequence"/>
</dbReference>
<dbReference type="SUPFAM" id="SSF53098">
    <property type="entry name" value="Ribonuclease H-like"/>
    <property type="match status" value="1"/>
</dbReference>
<dbReference type="PANTHER" id="PTHR48475:SF2">
    <property type="entry name" value="RIBONUCLEASE H"/>
    <property type="match status" value="1"/>
</dbReference>